<evidence type="ECO:0000313" key="2">
    <source>
        <dbReference type="Proteomes" id="UP000298595"/>
    </source>
</evidence>
<protein>
    <submittedName>
        <fullName evidence="1">Uncharacterized protein</fullName>
    </submittedName>
</protein>
<sequence length="173" mass="18683">MGAVRFLANGRGVQRPAGGLHLQRLPMGAAVDWQATIVAECRRLGALSPALFAYLERTGLLERCTFLASDGTDDPLRFRYLGAPTRAFFGRGWARGMLGQPDQDDPHQALAQRFAAEYLEAVEGGTPVLNRVVISGLSAVPLIYTHTLIGWQDRAGRRAVLSCMDVPAIAGHA</sequence>
<name>A0A4D8PAN1_9PROT</name>
<accession>A0A4D8PAN1</accession>
<organism evidence="1 2">
    <name type="scientific">Azospirillum argentinense</name>
    <dbReference type="NCBI Taxonomy" id="2970906"/>
    <lineage>
        <taxon>Bacteria</taxon>
        <taxon>Pseudomonadati</taxon>
        <taxon>Pseudomonadota</taxon>
        <taxon>Alphaproteobacteria</taxon>
        <taxon>Rhodospirillales</taxon>
        <taxon>Azospirillaceae</taxon>
        <taxon>Azospirillum</taxon>
    </lineage>
</organism>
<evidence type="ECO:0000313" key="1">
    <source>
        <dbReference type="EMBL" id="QCN95862.1"/>
    </source>
</evidence>
<dbReference type="RefSeq" id="WP_137115580.1">
    <property type="nucleotide sequence ID" value="NZ_CP032321.1"/>
</dbReference>
<proteinExistence type="predicted"/>
<dbReference type="Proteomes" id="UP000298595">
    <property type="component" value="Chromosome"/>
</dbReference>
<dbReference type="AlphaFoldDB" id="A0A4D8PAN1"/>
<reference evidence="1 2" key="1">
    <citation type="submission" date="2018-09" db="EMBL/GenBank/DDBJ databases">
        <title>Whole genome based analysis of evolution and adaptive divergence in Indian and Brazilian strains of Azospirillum brasilense.</title>
        <authorList>
            <person name="Singh C."/>
            <person name="Tripathi A.K."/>
        </authorList>
    </citation>
    <scope>NUCLEOTIDE SEQUENCE [LARGE SCALE GENOMIC DNA]</scope>
    <source>
        <strain evidence="1 2">MTCC4035</strain>
    </source>
</reference>
<gene>
    <name evidence="1" type="ORF">D3093_11660</name>
</gene>
<dbReference type="KEGG" id="aare:D3093_11660"/>
<dbReference type="EMBL" id="CP032321">
    <property type="protein sequence ID" value="QCN95862.1"/>
    <property type="molecule type" value="Genomic_DNA"/>
</dbReference>